<dbReference type="Gene3D" id="2.40.50.100">
    <property type="match status" value="1"/>
</dbReference>
<keyword evidence="4 10" id="KW-0547">Nucleotide-binding</keyword>
<evidence type="ECO:0000313" key="17">
    <source>
        <dbReference type="Proteomes" id="UP000306985"/>
    </source>
</evidence>
<evidence type="ECO:0000259" key="13">
    <source>
        <dbReference type="PROSITE" id="PS50975"/>
    </source>
</evidence>
<evidence type="ECO:0000256" key="3">
    <source>
        <dbReference type="ARBA" id="ARBA00022598"/>
    </source>
</evidence>
<dbReference type="Pfam" id="PF02786">
    <property type="entry name" value="CPSase_L_D2"/>
    <property type="match status" value="1"/>
</dbReference>
<dbReference type="InterPro" id="IPR005482">
    <property type="entry name" value="Biotin_COase_C"/>
</dbReference>
<dbReference type="PROSITE" id="PS50975">
    <property type="entry name" value="ATP_GRASP"/>
    <property type="match status" value="1"/>
</dbReference>
<dbReference type="SUPFAM" id="SSF52440">
    <property type="entry name" value="PreATP-grasp domain"/>
    <property type="match status" value="1"/>
</dbReference>
<dbReference type="InterPro" id="IPR011053">
    <property type="entry name" value="Single_hybrid_motif"/>
</dbReference>
<dbReference type="GO" id="GO:0004075">
    <property type="term" value="F:biotin carboxylase activity"/>
    <property type="evidence" value="ECO:0007669"/>
    <property type="project" value="UniProtKB-EC"/>
</dbReference>
<evidence type="ECO:0000256" key="2">
    <source>
        <dbReference type="ARBA" id="ARBA00022516"/>
    </source>
</evidence>
<dbReference type="SUPFAM" id="SSF51246">
    <property type="entry name" value="Rudiment single hybrid motif"/>
    <property type="match status" value="1"/>
</dbReference>
<dbReference type="RefSeq" id="WP_137448305.1">
    <property type="nucleotide sequence ID" value="NZ_SZZH01000001.1"/>
</dbReference>
<dbReference type="PANTHER" id="PTHR18866">
    <property type="entry name" value="CARBOXYLASE:PYRUVATE/ACETYL-COA/PROPIONYL-COA CARBOXYLASE"/>
    <property type="match status" value="1"/>
</dbReference>
<dbReference type="PROSITE" id="PS50968">
    <property type="entry name" value="BIOTINYL_LIPOYL"/>
    <property type="match status" value="1"/>
</dbReference>
<dbReference type="InterPro" id="IPR011054">
    <property type="entry name" value="Rudment_hybrid_motif"/>
</dbReference>
<dbReference type="GO" id="GO:0003989">
    <property type="term" value="F:acetyl-CoA carboxylase activity"/>
    <property type="evidence" value="ECO:0007669"/>
    <property type="project" value="InterPro"/>
</dbReference>
<feature type="domain" description="Lipoyl-binding" evidence="12">
    <location>
        <begin position="569"/>
        <end position="652"/>
    </location>
</feature>
<dbReference type="InterPro" id="IPR005481">
    <property type="entry name" value="BC-like_N"/>
</dbReference>
<dbReference type="CDD" id="cd06850">
    <property type="entry name" value="biotinyl_domain"/>
    <property type="match status" value="1"/>
</dbReference>
<dbReference type="InterPro" id="IPR034733">
    <property type="entry name" value="AcCoA_carboxyl_beta"/>
</dbReference>
<organism evidence="16 17">
    <name type="scientific">Nakamurella flava</name>
    <dbReference type="NCBI Taxonomy" id="2576308"/>
    <lineage>
        <taxon>Bacteria</taxon>
        <taxon>Bacillati</taxon>
        <taxon>Actinomycetota</taxon>
        <taxon>Actinomycetes</taxon>
        <taxon>Nakamurellales</taxon>
        <taxon>Nakamurellaceae</taxon>
        <taxon>Nakamurella</taxon>
    </lineage>
</organism>
<dbReference type="InterPro" id="IPR011761">
    <property type="entry name" value="ATP-grasp"/>
</dbReference>
<keyword evidence="7" id="KW-0443">Lipid metabolism</keyword>
<evidence type="ECO:0000256" key="7">
    <source>
        <dbReference type="ARBA" id="ARBA00023098"/>
    </source>
</evidence>
<dbReference type="Proteomes" id="UP000306985">
    <property type="component" value="Unassembled WGS sequence"/>
</dbReference>
<evidence type="ECO:0000256" key="8">
    <source>
        <dbReference type="ARBA" id="ARBA00023160"/>
    </source>
</evidence>
<dbReference type="PROSITE" id="PS00188">
    <property type="entry name" value="BIOTIN"/>
    <property type="match status" value="1"/>
</dbReference>
<dbReference type="InterPro" id="IPR013537">
    <property type="entry name" value="AcCoA_COase_cen"/>
</dbReference>
<keyword evidence="6 10" id="KW-0067">ATP-binding</keyword>
<evidence type="ECO:0000256" key="4">
    <source>
        <dbReference type="ARBA" id="ARBA00022741"/>
    </source>
</evidence>
<reference evidence="16 17" key="1">
    <citation type="submission" date="2019-05" db="EMBL/GenBank/DDBJ databases">
        <title>Nakamurella sp. N5BH11, whole genome shotgun sequence.</title>
        <authorList>
            <person name="Tuo L."/>
        </authorList>
    </citation>
    <scope>NUCLEOTIDE SEQUENCE [LARGE SCALE GENOMIC DNA]</scope>
    <source>
        <strain evidence="16 17">N5BH11</strain>
    </source>
</reference>
<dbReference type="PROSITE" id="PS50979">
    <property type="entry name" value="BC"/>
    <property type="match status" value="1"/>
</dbReference>
<dbReference type="InterPro" id="IPR016185">
    <property type="entry name" value="PreATP-grasp_dom_sf"/>
</dbReference>
<keyword evidence="2" id="KW-0444">Lipid biosynthesis</keyword>
<dbReference type="Pfam" id="PF08326">
    <property type="entry name" value="ACC_central"/>
    <property type="match status" value="1"/>
</dbReference>
<evidence type="ECO:0000259" key="12">
    <source>
        <dbReference type="PROSITE" id="PS50968"/>
    </source>
</evidence>
<keyword evidence="17" id="KW-1185">Reference proteome</keyword>
<feature type="domain" description="ATP-grasp" evidence="13">
    <location>
        <begin position="127"/>
        <end position="325"/>
    </location>
</feature>
<dbReference type="GO" id="GO:0006633">
    <property type="term" value="P:fatty acid biosynthetic process"/>
    <property type="evidence" value="ECO:0007669"/>
    <property type="project" value="UniProtKB-KW"/>
</dbReference>
<comment type="cofactor">
    <cofactor evidence="1">
        <name>biotin</name>
        <dbReference type="ChEBI" id="CHEBI:57586"/>
    </cofactor>
</comment>
<dbReference type="InterPro" id="IPR000089">
    <property type="entry name" value="Biotin_lipoyl"/>
</dbReference>
<sequence length="1837" mass="198236">MFSRIAVINRGEPAVRLIRAVRELNAEFGYDIKVVALHTESERRALFVRLADDSVTLRDKGDLGSPYLDHAELRKALIKSKADAAWVGWGFVAEDPAFAELCAELGVTFIGPPPEAMRRLGDKVEAKYLAEATNVPVAPWSGGPVETMEEALEHAKAIGYPMILKARSGGGGRGIRMVFDPSELEEAIERTQSEAQKAFNDHVIFMEHLVQGGRHIEVQVIADNYGNAWAPGVRDCSIQRRNQKLIEESFSPALTKEQSDELAARAIDLVKEAGYRGAGTVEFLYQPEKKTFAFLEVNTRLQVEHPITEESTGLDLVKLQIMVADGHKLEGDCPPVYGHAVEVRLNAEDADNGFAPAPGLVELFSVPTGPGIRVDTGISAGDTIPPDYDSMVAKIIAWGRDRDEALARLRVALRDTTVVIKGGTTIKSFLLRLLDEPSVIDGTADTGWLDRGGLDVSALAPHADVALLFVGADVYETEEALEREAFLRSARGGRPRASHTVGREVELGYAGTTYTLTVDQVSPRRYRIAVDGQVTEVEVERLGRFESRVTVGGRRHNVVASETPSGYLVEVDSVSHRVNRDEGGIVRSPAPAVVVALRANPGDEVQAGDPVLILEAMKMETPVKAPYAGRIREVMVGVSQQVDAGGALLRIDKFEEAGAETADARPTVDFSSDAVQSPDDAREQALADLATMKALVLGYDVAGSEARSVWTRYDRVRSQLPTDDDELLGAALDVLDTFADLSELSRNRPAGAEESGDEQVHSPREHFHTYLQSLDVDFGGLPDSFRTRLERTLAHYGVTDLEPGPALRDAVYRVFIAQERAGDQIPIVAGLLERWRTRAASMSPEVQERIGVVVERLVVATRLRYPQIGDLARSLRYEVYERPVIASNRSAVYQQVRDNLAALTAAEDDAQRRQLTEALVSSAEPVVRILAEQLLADGPAVPQMLEVMSRRYYKIRTLEDVSTGQLGNGAPYLTGSYELSGSRLTLLSAVATHASLAATLPAVEAVAADLSEPSDLVTDIYLAWADAPQDPDDISDHLRSALASAPTLAGGRRITVTVAYGSVDEPEVLQFTFRPGPDGLAEERVIRGMHPLTGQRLDLWRLKEFNGSRLPAAEGTYLFHLVAPDNPSDQRLAALAEVRDVTPLRDADGRVTGFPAAERVLAACLESMRRAQASHSGSKFAGNRVFLHVWPPLTVPLSDLNGFAQVVSPLTLGTGLAEITVLCRIPDGSAGQELRDVAIRFTYQAGAGVTVTVSDPPTEPIKPLDAYAQKVQRSAARGTAYPYEIVPLLTGADGTFTEYDFDADGEFGPVDRAPGLNSCGVVAGLISTPTELYPEGMQRVALFGDPTKALGTVGVQECKLIVAAIDLADSLSIPVEWFTLSSGATIAMDSGTENMDGVAKALRRIVTFTQDGGEINVIVAGINVGAQPYWNAEATMLQHTKGILVMTPDSAMVLTGKISLDYSGGVSAEDNFGIGGYDRVMGPNGEAQYWAPNLSAAVDILFAHYDHAYLAPGERFPRRANTTDPLDRDVQEFPHVHPDSPFTTVGEIFSAETNKDRKKPFDIRAVINALVDQDHATLERWAGMAEADTAVVVDAHLGGYPVAVIGIESRPIARKGFLPTDGPDQFTAGTLFPKSSKKAARAINAASGNRPLVVLANLSGFDGSPESLRNVQLENGAEIGRAIVNFDGPIVFCLISRYHGGAFVVFSGALNDNMEVVAVEGSFASVIGGAPAAAVVFTRDVNNRVAKDQRIVDAEAAIAGETDEARKRELTVELSDLRAVVRSEKLTEVAAEFEGIHDINRARDVGSVHTIIAAAELRPYLIEAIERGMAKAAARAV</sequence>
<evidence type="ECO:0000256" key="5">
    <source>
        <dbReference type="ARBA" id="ARBA00022832"/>
    </source>
</evidence>
<evidence type="ECO:0000259" key="14">
    <source>
        <dbReference type="PROSITE" id="PS50979"/>
    </source>
</evidence>
<dbReference type="FunFam" id="3.30.1490.20:FF:000003">
    <property type="entry name" value="acetyl-CoA carboxylase isoform X1"/>
    <property type="match status" value="1"/>
</dbReference>
<dbReference type="PANTHER" id="PTHR18866:SF127">
    <property type="match status" value="1"/>
</dbReference>
<dbReference type="SUPFAM" id="SSF56059">
    <property type="entry name" value="Glutathione synthetase ATP-binding domain-like"/>
    <property type="match status" value="1"/>
</dbReference>
<dbReference type="Gene3D" id="3.90.226.10">
    <property type="entry name" value="2-enoyl-CoA Hydratase, Chain A, domain 1"/>
    <property type="match status" value="2"/>
</dbReference>
<dbReference type="InterPro" id="IPR001882">
    <property type="entry name" value="Biotin_BS"/>
</dbReference>
<dbReference type="Gene3D" id="3.30.470.20">
    <property type="entry name" value="ATP-grasp fold, B domain"/>
    <property type="match status" value="1"/>
</dbReference>
<accession>A0A4U6QLH6</accession>
<dbReference type="InterPro" id="IPR011764">
    <property type="entry name" value="Biotin_carboxylation_dom"/>
</dbReference>
<name>A0A4U6QLH6_9ACTN</name>
<keyword evidence="3" id="KW-0436">Ligase</keyword>
<dbReference type="GO" id="GO:0046872">
    <property type="term" value="F:metal ion binding"/>
    <property type="evidence" value="ECO:0007669"/>
    <property type="project" value="InterPro"/>
</dbReference>
<keyword evidence="9" id="KW-0092">Biotin</keyword>
<evidence type="ECO:0000256" key="10">
    <source>
        <dbReference type="PROSITE-ProRule" id="PRU00409"/>
    </source>
</evidence>
<dbReference type="InterPro" id="IPR005479">
    <property type="entry name" value="CPAse_ATP-bd"/>
</dbReference>
<feature type="domain" description="Biotin carboxylation" evidence="14">
    <location>
        <begin position="1"/>
        <end position="454"/>
    </location>
</feature>
<dbReference type="PROSITE" id="PS00867">
    <property type="entry name" value="CPSASE_2"/>
    <property type="match status" value="1"/>
</dbReference>
<dbReference type="SUPFAM" id="SSF51230">
    <property type="entry name" value="Single hybrid motif"/>
    <property type="match status" value="1"/>
</dbReference>
<keyword evidence="8" id="KW-0275">Fatty acid biosynthesis</keyword>
<dbReference type="InterPro" id="IPR029045">
    <property type="entry name" value="ClpP/crotonase-like_dom_sf"/>
</dbReference>
<protein>
    <submittedName>
        <fullName evidence="16">ATP-grasp domain-containing protein</fullName>
    </submittedName>
</protein>
<dbReference type="EMBL" id="SZZH01000001">
    <property type="protein sequence ID" value="TKV61002.1"/>
    <property type="molecule type" value="Genomic_DNA"/>
</dbReference>
<gene>
    <name evidence="16" type="ORF">FDO65_04955</name>
</gene>
<proteinExistence type="predicted"/>
<dbReference type="Pfam" id="PF01039">
    <property type="entry name" value="Carboxyl_trans"/>
    <property type="match status" value="1"/>
</dbReference>
<dbReference type="Pfam" id="PF00364">
    <property type="entry name" value="Biotin_lipoyl"/>
    <property type="match status" value="1"/>
</dbReference>
<dbReference type="InterPro" id="IPR050856">
    <property type="entry name" value="Biotin_carboxylase_complex"/>
</dbReference>
<feature type="domain" description="CoA carboxyltransferase C-terminal" evidence="15">
    <location>
        <begin position="1550"/>
        <end position="1827"/>
    </location>
</feature>
<evidence type="ECO:0000256" key="6">
    <source>
        <dbReference type="ARBA" id="ARBA00022840"/>
    </source>
</evidence>
<dbReference type="GO" id="GO:0005524">
    <property type="term" value="F:ATP binding"/>
    <property type="evidence" value="ECO:0007669"/>
    <property type="project" value="UniProtKB-UniRule"/>
</dbReference>
<comment type="caution">
    <text evidence="16">The sequence shown here is derived from an EMBL/GenBank/DDBJ whole genome shotgun (WGS) entry which is preliminary data.</text>
</comment>
<dbReference type="Pfam" id="PF02785">
    <property type="entry name" value="Biotin_carb_C"/>
    <property type="match status" value="1"/>
</dbReference>
<evidence type="ECO:0000313" key="16">
    <source>
        <dbReference type="EMBL" id="TKV61002.1"/>
    </source>
</evidence>
<dbReference type="SUPFAM" id="SSF52096">
    <property type="entry name" value="ClpP/crotonase"/>
    <property type="match status" value="2"/>
</dbReference>
<dbReference type="Pfam" id="PF00289">
    <property type="entry name" value="Biotin_carb_N"/>
    <property type="match status" value="1"/>
</dbReference>
<dbReference type="InterPro" id="IPR011763">
    <property type="entry name" value="COA_CT_C"/>
</dbReference>
<evidence type="ECO:0000256" key="1">
    <source>
        <dbReference type="ARBA" id="ARBA00001953"/>
    </source>
</evidence>
<keyword evidence="5" id="KW-0276">Fatty acid metabolism</keyword>
<evidence type="ECO:0000256" key="9">
    <source>
        <dbReference type="ARBA" id="ARBA00023267"/>
    </source>
</evidence>
<dbReference type="SMART" id="SM00878">
    <property type="entry name" value="Biotin_carb_C"/>
    <property type="match status" value="1"/>
</dbReference>
<evidence type="ECO:0000259" key="15">
    <source>
        <dbReference type="PROSITE" id="PS50989"/>
    </source>
</evidence>
<dbReference type="PROSITE" id="PS50989">
    <property type="entry name" value="COA_CT_CTER"/>
    <property type="match status" value="1"/>
</dbReference>
<feature type="region of interest" description="Disordered" evidence="11">
    <location>
        <begin position="660"/>
        <end position="679"/>
    </location>
</feature>
<dbReference type="OrthoDB" id="4435847at2"/>
<evidence type="ECO:0000256" key="11">
    <source>
        <dbReference type="SAM" id="MobiDB-lite"/>
    </source>
</evidence>